<keyword evidence="8" id="KW-1185">Reference proteome</keyword>
<evidence type="ECO:0000256" key="3">
    <source>
        <dbReference type="ARBA" id="ARBA00022741"/>
    </source>
</evidence>
<keyword evidence="2" id="KW-0808">Transferase</keyword>
<keyword evidence="3" id="KW-0547">Nucleotide-binding</keyword>
<dbReference type="PROSITE" id="PS50011">
    <property type="entry name" value="PROTEIN_KINASE_DOM"/>
    <property type="match status" value="1"/>
</dbReference>
<evidence type="ECO:0000313" key="8">
    <source>
        <dbReference type="Proteomes" id="UP001174936"/>
    </source>
</evidence>
<evidence type="ECO:0000256" key="2">
    <source>
        <dbReference type="ARBA" id="ARBA00022679"/>
    </source>
</evidence>
<reference evidence="7" key="1">
    <citation type="submission" date="2023-06" db="EMBL/GenBank/DDBJ databases">
        <title>Genome-scale phylogeny and comparative genomics of the fungal order Sordariales.</title>
        <authorList>
            <consortium name="Lawrence Berkeley National Laboratory"/>
            <person name="Hensen N."/>
            <person name="Bonometti L."/>
            <person name="Westerberg I."/>
            <person name="Brannstrom I.O."/>
            <person name="Guillou S."/>
            <person name="Cros-Aarteil S."/>
            <person name="Calhoun S."/>
            <person name="Haridas S."/>
            <person name="Kuo A."/>
            <person name="Mondo S."/>
            <person name="Pangilinan J."/>
            <person name="Riley R."/>
            <person name="Labutti K."/>
            <person name="Andreopoulos B."/>
            <person name="Lipzen A."/>
            <person name="Chen C."/>
            <person name="Yanf M."/>
            <person name="Daum C."/>
            <person name="Ng V."/>
            <person name="Clum A."/>
            <person name="Steindorff A."/>
            <person name="Ohm R."/>
            <person name="Martin F."/>
            <person name="Silar P."/>
            <person name="Natvig D."/>
            <person name="Lalanne C."/>
            <person name="Gautier V."/>
            <person name="Ament-Velasquez S.L."/>
            <person name="Kruys A."/>
            <person name="Hutchinson M.I."/>
            <person name="Powell A.J."/>
            <person name="Barry K."/>
            <person name="Miller A.N."/>
            <person name="Grigoriev I.V."/>
            <person name="Debuchy R."/>
            <person name="Gladieux P."/>
            <person name="Thoren M.H."/>
            <person name="Johannesson H."/>
        </authorList>
    </citation>
    <scope>NUCLEOTIDE SEQUENCE</scope>
    <source>
        <strain evidence="7">SMH2532-1</strain>
    </source>
</reference>
<evidence type="ECO:0000313" key="7">
    <source>
        <dbReference type="EMBL" id="KAK0641063.1"/>
    </source>
</evidence>
<feature type="domain" description="Protein kinase" evidence="6">
    <location>
        <begin position="1"/>
        <end position="391"/>
    </location>
</feature>
<dbReference type="InterPro" id="IPR050660">
    <property type="entry name" value="NEK_Ser/Thr_kinase"/>
</dbReference>
<gene>
    <name evidence="7" type="ORF">B0T16DRAFT_461172</name>
</gene>
<comment type="caution">
    <text evidence="7">The sequence shown here is derived from an EMBL/GenBank/DDBJ whole genome shotgun (WGS) entry which is preliminary data.</text>
</comment>
<evidence type="ECO:0000256" key="1">
    <source>
        <dbReference type="ARBA" id="ARBA00012513"/>
    </source>
</evidence>
<evidence type="ECO:0000256" key="5">
    <source>
        <dbReference type="ARBA" id="ARBA00022840"/>
    </source>
</evidence>
<dbReference type="SUPFAM" id="SSF56112">
    <property type="entry name" value="Protein kinase-like (PK-like)"/>
    <property type="match status" value="1"/>
</dbReference>
<protein>
    <recommendedName>
        <fullName evidence="1">non-specific serine/threonine protein kinase</fullName>
        <ecNumber evidence="1">2.7.11.1</ecNumber>
    </recommendedName>
</protein>
<evidence type="ECO:0000259" key="6">
    <source>
        <dbReference type="PROSITE" id="PS50011"/>
    </source>
</evidence>
<dbReference type="PANTHER" id="PTHR43671:SF13">
    <property type="entry name" value="SERINE_THREONINE-PROTEIN KINASE NEK2"/>
    <property type="match status" value="1"/>
</dbReference>
<proteinExistence type="predicted"/>
<evidence type="ECO:0000256" key="4">
    <source>
        <dbReference type="ARBA" id="ARBA00022777"/>
    </source>
</evidence>
<dbReference type="Proteomes" id="UP001174936">
    <property type="component" value="Unassembled WGS sequence"/>
</dbReference>
<dbReference type="EC" id="2.7.11.1" evidence="1"/>
<accession>A0AA40CKR4</accession>
<dbReference type="InterPro" id="IPR000719">
    <property type="entry name" value="Prot_kinase_dom"/>
</dbReference>
<keyword evidence="4" id="KW-0418">Kinase</keyword>
<name>A0AA40CKR4_9PEZI</name>
<dbReference type="GO" id="GO:0005524">
    <property type="term" value="F:ATP binding"/>
    <property type="evidence" value="ECO:0007669"/>
    <property type="project" value="UniProtKB-KW"/>
</dbReference>
<dbReference type="AlphaFoldDB" id="A0AA40CKR4"/>
<dbReference type="PANTHER" id="PTHR43671">
    <property type="entry name" value="SERINE/THREONINE-PROTEIN KINASE NEK"/>
    <property type="match status" value="1"/>
</dbReference>
<sequence length="451" mass="50390">MANQDDYSIFAETVAGKDHVLVKRHSDGEILIGYPWDVDDDRAQELPHLLSRDGPFLAVANLLNHPNLLSLHSEIISTPTVGSDTVTTKRTRFLLWDYCDAGTVASLVDDPPVKKTATGFLPESLVWHVLLDILRALQWLHEGIRDRYDIDPPAGGNPKGRCKRLRKAAEPEAEWMCVLHRNVVPANIFLGQPRGIETYGACKLGNFSRCWVAGHPDVGIERQQVVGTVGEVEDVSGLEGLKAARELWEEERKGAGGIRAAQKAVDKCVRPFSRGSDLFDLGAVLYQMMTKLKLPGREGGVGPEGSSGDVGQECFDCGCNHLTMKSDEGYEPCPHGCSFLDVDVDTVFEPLTDYTEELKRMVVWMLKSKWDENARASTMMIAAWSGFESWAAGTPEGRLYRDLFDDIWWRMRNKKIRELEDEIVAAEVGLDLAQEREDAAKEMKRNETFVL</sequence>
<dbReference type="Gene3D" id="1.10.510.10">
    <property type="entry name" value="Transferase(Phosphotransferase) domain 1"/>
    <property type="match status" value="1"/>
</dbReference>
<keyword evidence="5" id="KW-0067">ATP-binding</keyword>
<dbReference type="EMBL" id="JAULSV010000006">
    <property type="protein sequence ID" value="KAK0641063.1"/>
    <property type="molecule type" value="Genomic_DNA"/>
</dbReference>
<organism evidence="7 8">
    <name type="scientific">Cercophora newfieldiana</name>
    <dbReference type="NCBI Taxonomy" id="92897"/>
    <lineage>
        <taxon>Eukaryota</taxon>
        <taxon>Fungi</taxon>
        <taxon>Dikarya</taxon>
        <taxon>Ascomycota</taxon>
        <taxon>Pezizomycotina</taxon>
        <taxon>Sordariomycetes</taxon>
        <taxon>Sordariomycetidae</taxon>
        <taxon>Sordariales</taxon>
        <taxon>Lasiosphaeriaceae</taxon>
        <taxon>Cercophora</taxon>
    </lineage>
</organism>
<dbReference type="GO" id="GO:0004674">
    <property type="term" value="F:protein serine/threonine kinase activity"/>
    <property type="evidence" value="ECO:0007669"/>
    <property type="project" value="UniProtKB-EC"/>
</dbReference>
<dbReference type="InterPro" id="IPR011009">
    <property type="entry name" value="Kinase-like_dom_sf"/>
</dbReference>